<keyword evidence="3" id="KW-0813">Transport</keyword>
<keyword evidence="6 8" id="KW-1133">Transmembrane helix</keyword>
<organism evidence="9 10">
    <name type="scientific">Rhizobium puerariae</name>
    <dbReference type="NCBI Taxonomy" id="1585791"/>
    <lineage>
        <taxon>Bacteria</taxon>
        <taxon>Pseudomonadati</taxon>
        <taxon>Pseudomonadota</taxon>
        <taxon>Alphaproteobacteria</taxon>
        <taxon>Hyphomicrobiales</taxon>
        <taxon>Rhizobiaceae</taxon>
        <taxon>Rhizobium/Agrobacterium group</taxon>
        <taxon>Rhizobium</taxon>
    </lineage>
</organism>
<evidence type="ECO:0000313" key="9">
    <source>
        <dbReference type="EMBL" id="MFB9949057.1"/>
    </source>
</evidence>
<evidence type="ECO:0000256" key="1">
    <source>
        <dbReference type="ARBA" id="ARBA00004651"/>
    </source>
</evidence>
<evidence type="ECO:0000256" key="5">
    <source>
        <dbReference type="ARBA" id="ARBA00022692"/>
    </source>
</evidence>
<proteinExistence type="inferred from homology"/>
<evidence type="ECO:0000313" key="10">
    <source>
        <dbReference type="Proteomes" id="UP001589692"/>
    </source>
</evidence>
<evidence type="ECO:0000256" key="4">
    <source>
        <dbReference type="ARBA" id="ARBA00022475"/>
    </source>
</evidence>
<evidence type="ECO:0000256" key="6">
    <source>
        <dbReference type="ARBA" id="ARBA00022989"/>
    </source>
</evidence>
<evidence type="ECO:0000256" key="8">
    <source>
        <dbReference type="SAM" id="Phobius"/>
    </source>
</evidence>
<dbReference type="PANTHER" id="PTHR30472:SF24">
    <property type="entry name" value="FERRIC ENTEROBACTIN TRANSPORT SYSTEM PERMEASE PROTEIN FEPG"/>
    <property type="match status" value="1"/>
</dbReference>
<feature type="transmembrane region" description="Helical" evidence="8">
    <location>
        <begin position="170"/>
        <end position="191"/>
    </location>
</feature>
<dbReference type="Pfam" id="PF01032">
    <property type="entry name" value="FecCD"/>
    <property type="match status" value="1"/>
</dbReference>
<dbReference type="SUPFAM" id="SSF81345">
    <property type="entry name" value="ABC transporter involved in vitamin B12 uptake, BtuC"/>
    <property type="match status" value="1"/>
</dbReference>
<protein>
    <submittedName>
        <fullName evidence="9">FecCD family ABC transporter permease</fullName>
    </submittedName>
</protein>
<feature type="transmembrane region" description="Helical" evidence="8">
    <location>
        <begin position="145"/>
        <end position="164"/>
    </location>
</feature>
<feature type="transmembrane region" description="Helical" evidence="8">
    <location>
        <begin position="218"/>
        <end position="239"/>
    </location>
</feature>
<feature type="transmembrane region" description="Helical" evidence="8">
    <location>
        <begin position="87"/>
        <end position="108"/>
    </location>
</feature>
<reference evidence="9 10" key="1">
    <citation type="submission" date="2024-09" db="EMBL/GenBank/DDBJ databases">
        <authorList>
            <person name="Sun Q."/>
            <person name="Mori K."/>
        </authorList>
    </citation>
    <scope>NUCLEOTIDE SEQUENCE [LARGE SCALE GENOMIC DNA]</scope>
    <source>
        <strain evidence="9 10">TBRC 4938</strain>
    </source>
</reference>
<evidence type="ECO:0000256" key="3">
    <source>
        <dbReference type="ARBA" id="ARBA00022448"/>
    </source>
</evidence>
<dbReference type="EMBL" id="JBHMAA010000011">
    <property type="protein sequence ID" value="MFB9949057.1"/>
    <property type="molecule type" value="Genomic_DNA"/>
</dbReference>
<dbReference type="InterPro" id="IPR000522">
    <property type="entry name" value="ABC_transptr_permease_BtuC"/>
</dbReference>
<comment type="caution">
    <text evidence="9">The sequence shown here is derived from an EMBL/GenBank/DDBJ whole genome shotgun (WGS) entry which is preliminary data.</text>
</comment>
<feature type="transmembrane region" description="Helical" evidence="8">
    <location>
        <begin position="332"/>
        <end position="349"/>
    </location>
</feature>
<comment type="subcellular location">
    <subcellularLocation>
        <location evidence="1">Cell membrane</location>
        <topology evidence="1">Multi-pass membrane protein</topology>
    </subcellularLocation>
</comment>
<feature type="transmembrane region" description="Helical" evidence="8">
    <location>
        <begin position="120"/>
        <end position="138"/>
    </location>
</feature>
<dbReference type="Gene3D" id="1.10.3470.10">
    <property type="entry name" value="ABC transporter involved in vitamin B12 uptake, BtuC"/>
    <property type="match status" value="1"/>
</dbReference>
<evidence type="ECO:0000256" key="2">
    <source>
        <dbReference type="ARBA" id="ARBA00007935"/>
    </source>
</evidence>
<keyword evidence="7 8" id="KW-0472">Membrane</keyword>
<keyword evidence="4" id="KW-1003">Cell membrane</keyword>
<dbReference type="RefSeq" id="WP_377259485.1">
    <property type="nucleotide sequence ID" value="NZ_JBHMAA010000011.1"/>
</dbReference>
<keyword evidence="5 8" id="KW-0812">Transmembrane</keyword>
<gene>
    <name evidence="9" type="ORF">ACFFP0_09380</name>
</gene>
<comment type="similarity">
    <text evidence="2">Belongs to the binding-protein-dependent transport system permease family. FecCD subfamily.</text>
</comment>
<feature type="transmembrane region" description="Helical" evidence="8">
    <location>
        <begin position="36"/>
        <end position="59"/>
    </location>
</feature>
<accession>A0ABV6AGR3</accession>
<feature type="transmembrane region" description="Helical" evidence="8">
    <location>
        <begin position="259"/>
        <end position="288"/>
    </location>
</feature>
<name>A0ABV6AGR3_9HYPH</name>
<dbReference type="Proteomes" id="UP001589692">
    <property type="component" value="Unassembled WGS sequence"/>
</dbReference>
<dbReference type="PANTHER" id="PTHR30472">
    <property type="entry name" value="FERRIC ENTEROBACTIN TRANSPORT SYSTEM PERMEASE PROTEIN"/>
    <property type="match status" value="1"/>
</dbReference>
<evidence type="ECO:0000256" key="7">
    <source>
        <dbReference type="ARBA" id="ARBA00023136"/>
    </source>
</evidence>
<sequence length="360" mass="37181">MNDVARPEPQDHVFPGERQLRLFDGRISLKIPVRPMAISTVLLLSALLVAFADLSMGAYSIPVPQIWKALAGDATDRVRMVVIEWRLPRIAAALLFGAALGVSGAVFQSLTRNPLGSPDIVGFDAGAFAGVLLVMVFVGTSPYEVMAGALGGGILTAGAVYLIAQGTTGLRFVLVGIGIGVMLSAINTWMLTVTRLEIAMSAAFWGAGSLDGMDMERLLPVAAMLAAFLAGMAGLHRSIRQLELGDDVALSLGVPVRAVRIAMLVIAGALTAIVTAAAGPIGFVALSAPQLARRLAGTPGIPLAASAAMGALLLSASDLVATHLFAPTKLPVGLVTVSGGGAYLVWLLLREASRSRKLSA</sequence>
<keyword evidence="10" id="KW-1185">Reference proteome</keyword>
<dbReference type="CDD" id="cd06550">
    <property type="entry name" value="TM_ABC_iron-siderophores_like"/>
    <property type="match status" value="1"/>
</dbReference>
<dbReference type="InterPro" id="IPR037294">
    <property type="entry name" value="ABC_BtuC-like"/>
</dbReference>